<protein>
    <submittedName>
        <fullName evidence="11">Response regulator transcription factor</fullName>
    </submittedName>
</protein>
<reference evidence="11 12" key="1">
    <citation type="submission" date="2019-07" db="EMBL/GenBank/DDBJ databases">
        <title>Lentzea xizangensis sp. nov., isolated from Qinghai-Tibetan Plateau Soils.</title>
        <authorList>
            <person name="Huang J."/>
        </authorList>
    </citation>
    <scope>NUCLEOTIDE SEQUENCE [LARGE SCALE GENOMIC DNA]</scope>
    <source>
        <strain evidence="11 12">FXJ1.1311</strain>
    </source>
</reference>
<dbReference type="GO" id="GO:0032993">
    <property type="term" value="C:protein-DNA complex"/>
    <property type="evidence" value="ECO:0007669"/>
    <property type="project" value="TreeGrafter"/>
</dbReference>
<dbReference type="PANTHER" id="PTHR48111:SF4">
    <property type="entry name" value="DNA-BINDING DUAL TRANSCRIPTIONAL REGULATOR OMPR"/>
    <property type="match status" value="1"/>
</dbReference>
<dbReference type="Gene3D" id="3.40.50.2300">
    <property type="match status" value="1"/>
</dbReference>
<dbReference type="PROSITE" id="PS51755">
    <property type="entry name" value="OMPR_PHOB"/>
    <property type="match status" value="1"/>
</dbReference>
<feature type="region of interest" description="Disordered" evidence="8">
    <location>
        <begin position="224"/>
        <end position="243"/>
    </location>
</feature>
<dbReference type="InterPro" id="IPR001789">
    <property type="entry name" value="Sig_transdc_resp-reg_receiver"/>
</dbReference>
<evidence type="ECO:0000256" key="7">
    <source>
        <dbReference type="PROSITE-ProRule" id="PRU01091"/>
    </source>
</evidence>
<dbReference type="InterPro" id="IPR036388">
    <property type="entry name" value="WH-like_DNA-bd_sf"/>
</dbReference>
<gene>
    <name evidence="11" type="ORF">FKR81_08625</name>
</gene>
<keyword evidence="5" id="KW-0804">Transcription</keyword>
<keyword evidence="4 7" id="KW-0238">DNA-binding</keyword>
<evidence type="ECO:0000256" key="3">
    <source>
        <dbReference type="ARBA" id="ARBA00023015"/>
    </source>
</evidence>
<evidence type="ECO:0000313" key="12">
    <source>
        <dbReference type="Proteomes" id="UP000316639"/>
    </source>
</evidence>
<dbReference type="InterPro" id="IPR001867">
    <property type="entry name" value="OmpR/PhoB-type_DNA-bd"/>
</dbReference>
<evidence type="ECO:0000259" key="9">
    <source>
        <dbReference type="PROSITE" id="PS50110"/>
    </source>
</evidence>
<keyword evidence="12" id="KW-1185">Reference proteome</keyword>
<keyword evidence="3" id="KW-0805">Transcription regulation</keyword>
<dbReference type="SMART" id="SM00448">
    <property type="entry name" value="REC"/>
    <property type="match status" value="1"/>
</dbReference>
<dbReference type="GO" id="GO:0000156">
    <property type="term" value="F:phosphorelay response regulator activity"/>
    <property type="evidence" value="ECO:0007669"/>
    <property type="project" value="TreeGrafter"/>
</dbReference>
<evidence type="ECO:0000256" key="5">
    <source>
        <dbReference type="ARBA" id="ARBA00023163"/>
    </source>
</evidence>
<dbReference type="InterPro" id="IPR039420">
    <property type="entry name" value="WalR-like"/>
</dbReference>
<dbReference type="GO" id="GO:0000976">
    <property type="term" value="F:transcription cis-regulatory region binding"/>
    <property type="evidence" value="ECO:0007669"/>
    <property type="project" value="TreeGrafter"/>
</dbReference>
<dbReference type="CDD" id="cd00383">
    <property type="entry name" value="trans_reg_C"/>
    <property type="match status" value="1"/>
</dbReference>
<feature type="modified residue" description="4-aspartylphosphate" evidence="6">
    <location>
        <position position="52"/>
    </location>
</feature>
<dbReference type="Proteomes" id="UP000316639">
    <property type="component" value="Unassembled WGS sequence"/>
</dbReference>
<dbReference type="GO" id="GO:0006355">
    <property type="term" value="P:regulation of DNA-templated transcription"/>
    <property type="evidence" value="ECO:0007669"/>
    <property type="project" value="InterPro"/>
</dbReference>
<dbReference type="PANTHER" id="PTHR48111">
    <property type="entry name" value="REGULATOR OF RPOS"/>
    <property type="match status" value="1"/>
</dbReference>
<dbReference type="EMBL" id="VOBR01000005">
    <property type="protein sequence ID" value="TWP52393.1"/>
    <property type="molecule type" value="Genomic_DNA"/>
</dbReference>
<dbReference type="OrthoDB" id="4127044at2"/>
<sequence length="243" mass="27271">MPRVLVVEDDPDIARIVALLLARNNYQVERANEGRSGLRAVYESKPDLVLLDIGLPGMDGLVVLERIRDVSDVPVLLLSARDQESDKIRGLRAGADDYLTKPFTNGELLARVEALLRRARPAQWSERVYDDGTLRIDPLSRLVHVDDREVSLTPIEFRLLNMLTRNAGVTLSSSQLLAEAWEDPTGIGAERVKFTVLRLRRKLQWDDSATSPIESVRGVGYRYRPPLRTRPRAESGASGHAER</sequence>
<proteinExistence type="predicted"/>
<evidence type="ECO:0000259" key="10">
    <source>
        <dbReference type="PROSITE" id="PS51755"/>
    </source>
</evidence>
<dbReference type="GO" id="GO:0005829">
    <property type="term" value="C:cytosol"/>
    <property type="evidence" value="ECO:0007669"/>
    <property type="project" value="TreeGrafter"/>
</dbReference>
<evidence type="ECO:0000256" key="4">
    <source>
        <dbReference type="ARBA" id="ARBA00023125"/>
    </source>
</evidence>
<feature type="domain" description="OmpR/PhoB-type" evidence="10">
    <location>
        <begin position="124"/>
        <end position="225"/>
    </location>
</feature>
<evidence type="ECO:0000256" key="1">
    <source>
        <dbReference type="ARBA" id="ARBA00022553"/>
    </source>
</evidence>
<organism evidence="11 12">
    <name type="scientific">Lentzea tibetensis</name>
    <dbReference type="NCBI Taxonomy" id="2591470"/>
    <lineage>
        <taxon>Bacteria</taxon>
        <taxon>Bacillati</taxon>
        <taxon>Actinomycetota</taxon>
        <taxon>Actinomycetes</taxon>
        <taxon>Pseudonocardiales</taxon>
        <taxon>Pseudonocardiaceae</taxon>
        <taxon>Lentzea</taxon>
    </lineage>
</organism>
<dbReference type="FunFam" id="3.40.50.2300:FF:000001">
    <property type="entry name" value="DNA-binding response regulator PhoB"/>
    <property type="match status" value="1"/>
</dbReference>
<feature type="DNA-binding region" description="OmpR/PhoB-type" evidence="7">
    <location>
        <begin position="124"/>
        <end position="225"/>
    </location>
</feature>
<dbReference type="RefSeq" id="WP_146350449.1">
    <property type="nucleotide sequence ID" value="NZ_VOBR01000005.1"/>
</dbReference>
<feature type="domain" description="Response regulatory" evidence="9">
    <location>
        <begin position="3"/>
        <end position="116"/>
    </location>
</feature>
<dbReference type="InterPro" id="IPR011006">
    <property type="entry name" value="CheY-like_superfamily"/>
</dbReference>
<keyword evidence="2" id="KW-0902">Two-component regulatory system</keyword>
<evidence type="ECO:0000256" key="6">
    <source>
        <dbReference type="PROSITE-ProRule" id="PRU00169"/>
    </source>
</evidence>
<evidence type="ECO:0000256" key="8">
    <source>
        <dbReference type="SAM" id="MobiDB-lite"/>
    </source>
</evidence>
<dbReference type="SMART" id="SM00862">
    <property type="entry name" value="Trans_reg_C"/>
    <property type="match status" value="1"/>
</dbReference>
<dbReference type="AlphaFoldDB" id="A0A563EXN1"/>
<dbReference type="PROSITE" id="PS50110">
    <property type="entry name" value="RESPONSE_REGULATORY"/>
    <property type="match status" value="1"/>
</dbReference>
<keyword evidence="1 6" id="KW-0597">Phosphoprotein</keyword>
<dbReference type="Gene3D" id="6.10.250.690">
    <property type="match status" value="1"/>
</dbReference>
<dbReference type="SUPFAM" id="SSF52172">
    <property type="entry name" value="CheY-like"/>
    <property type="match status" value="1"/>
</dbReference>
<dbReference type="Pfam" id="PF00486">
    <property type="entry name" value="Trans_reg_C"/>
    <property type="match status" value="1"/>
</dbReference>
<dbReference type="Gene3D" id="1.10.10.10">
    <property type="entry name" value="Winged helix-like DNA-binding domain superfamily/Winged helix DNA-binding domain"/>
    <property type="match status" value="1"/>
</dbReference>
<comment type="caution">
    <text evidence="11">The sequence shown here is derived from an EMBL/GenBank/DDBJ whole genome shotgun (WGS) entry which is preliminary data.</text>
</comment>
<dbReference type="CDD" id="cd17574">
    <property type="entry name" value="REC_OmpR"/>
    <property type="match status" value="1"/>
</dbReference>
<name>A0A563EXN1_9PSEU</name>
<dbReference type="Pfam" id="PF00072">
    <property type="entry name" value="Response_reg"/>
    <property type="match status" value="1"/>
</dbReference>
<evidence type="ECO:0000256" key="2">
    <source>
        <dbReference type="ARBA" id="ARBA00023012"/>
    </source>
</evidence>
<evidence type="ECO:0000313" key="11">
    <source>
        <dbReference type="EMBL" id="TWP52393.1"/>
    </source>
</evidence>
<accession>A0A563EXN1</accession>